<protein>
    <submittedName>
        <fullName evidence="4">Myb_Cef domain-containing protein</fullName>
    </submittedName>
</protein>
<accession>A0A3P7ZLK3</accession>
<feature type="compositionally biased region" description="Acidic residues" evidence="1">
    <location>
        <begin position="36"/>
        <end position="50"/>
    </location>
</feature>
<keyword evidence="3" id="KW-1185">Reference proteome</keyword>
<dbReference type="WBParaSite" id="HPBE_0001541501-mRNA-1">
    <property type="protein sequence ID" value="HPBE_0001541501-mRNA-1"/>
    <property type="gene ID" value="HPBE_0001541501"/>
</dbReference>
<feature type="compositionally biased region" description="Polar residues" evidence="1">
    <location>
        <begin position="14"/>
        <end position="25"/>
    </location>
</feature>
<accession>A0A183G2A9</accession>
<name>A0A183G2A9_HELPZ</name>
<evidence type="ECO:0000313" key="2">
    <source>
        <dbReference type="EMBL" id="VDP02707.1"/>
    </source>
</evidence>
<dbReference type="Proteomes" id="UP000050761">
    <property type="component" value="Unassembled WGS sequence"/>
</dbReference>
<evidence type="ECO:0000313" key="4">
    <source>
        <dbReference type="WBParaSite" id="HPBE_0001541501-mRNA-1"/>
    </source>
</evidence>
<feature type="region of interest" description="Disordered" evidence="1">
    <location>
        <begin position="14"/>
        <end position="50"/>
    </location>
</feature>
<proteinExistence type="predicted"/>
<dbReference type="EMBL" id="UZAH01028842">
    <property type="protein sequence ID" value="VDP02707.1"/>
    <property type="molecule type" value="Genomic_DNA"/>
</dbReference>
<gene>
    <name evidence="2" type="ORF">HPBE_LOCUS15414</name>
</gene>
<dbReference type="AlphaFoldDB" id="A0A183G2A9"/>
<sequence length="270" mass="30296">MNLGLYEAALEVNNESPSARHQSPQKCDDVVADSQGTDEELSAEEEPDVDDLESKAAILFSLYERYSGEKCKLPEKTNCPLRDEKQLREIRTESLSQLKTLCIRLEDAIASESGVEKYLSFDDVAQRDALEAMAIRYEELSDDTFSADEDFMSLFDGYEDKKTRIDDDFNSSKSSSGPGANYTELCMQSMLTEVGLDYVNKVHKATKLKKAEAAEYRKLIAQQNSEMSALTAQENVVREELGELCYVVDRVLGVTNKENKKTSAKKSRST</sequence>
<reference evidence="4" key="2">
    <citation type="submission" date="2019-09" db="UniProtKB">
        <authorList>
            <consortium name="WormBaseParasite"/>
        </authorList>
    </citation>
    <scope>IDENTIFICATION</scope>
</reference>
<reference evidence="2 3" key="1">
    <citation type="submission" date="2018-11" db="EMBL/GenBank/DDBJ databases">
        <authorList>
            <consortium name="Pathogen Informatics"/>
        </authorList>
    </citation>
    <scope>NUCLEOTIDE SEQUENCE [LARGE SCALE GENOMIC DNA]</scope>
</reference>
<evidence type="ECO:0000256" key="1">
    <source>
        <dbReference type="SAM" id="MobiDB-lite"/>
    </source>
</evidence>
<organism evidence="3 4">
    <name type="scientific">Heligmosomoides polygyrus</name>
    <name type="common">Parasitic roundworm</name>
    <dbReference type="NCBI Taxonomy" id="6339"/>
    <lineage>
        <taxon>Eukaryota</taxon>
        <taxon>Metazoa</taxon>
        <taxon>Ecdysozoa</taxon>
        <taxon>Nematoda</taxon>
        <taxon>Chromadorea</taxon>
        <taxon>Rhabditida</taxon>
        <taxon>Rhabditina</taxon>
        <taxon>Rhabditomorpha</taxon>
        <taxon>Strongyloidea</taxon>
        <taxon>Heligmosomidae</taxon>
        <taxon>Heligmosomoides</taxon>
    </lineage>
</organism>
<dbReference type="OrthoDB" id="5873119at2759"/>
<evidence type="ECO:0000313" key="3">
    <source>
        <dbReference type="Proteomes" id="UP000050761"/>
    </source>
</evidence>